<feature type="domain" description="VOC" evidence="1">
    <location>
        <begin position="4"/>
        <end position="124"/>
    </location>
</feature>
<sequence>MAKELLYGVGIFIPVSDLDKSTKWYEEMLDFELIHSDEPNAKTFRTCDGKVIFTLVKCENITQPKFPKNDYDVGVYYNFLTTDIDTIHQEMLAKDGNVSLIHDYGDVKGFSITDLDGNRFGIVT</sequence>
<name>A0A223KN43_9BACI</name>
<gene>
    <name evidence="2" type="ORF">BC6307_05510</name>
</gene>
<proteinExistence type="predicted"/>
<dbReference type="Proteomes" id="UP000215224">
    <property type="component" value="Chromosome"/>
</dbReference>
<dbReference type="EMBL" id="CP018866">
    <property type="protein sequence ID" value="AST90778.1"/>
    <property type="molecule type" value="Genomic_DNA"/>
</dbReference>
<dbReference type="InterPro" id="IPR029068">
    <property type="entry name" value="Glyas_Bleomycin-R_OHBP_Dase"/>
</dbReference>
<dbReference type="SUPFAM" id="SSF54593">
    <property type="entry name" value="Glyoxalase/Bleomycin resistance protein/Dihydroxybiphenyl dioxygenase"/>
    <property type="match status" value="1"/>
</dbReference>
<dbReference type="CDD" id="cd06587">
    <property type="entry name" value="VOC"/>
    <property type="match status" value="1"/>
</dbReference>
<evidence type="ECO:0000259" key="1">
    <source>
        <dbReference type="PROSITE" id="PS51819"/>
    </source>
</evidence>
<dbReference type="STRING" id="1314751.GCA_001591425_00629"/>
<dbReference type="InterPro" id="IPR037523">
    <property type="entry name" value="VOC_core"/>
</dbReference>
<dbReference type="Gene3D" id="3.10.180.10">
    <property type="entry name" value="2,3-Dihydroxybiphenyl 1,2-Dioxygenase, domain 1"/>
    <property type="match status" value="1"/>
</dbReference>
<dbReference type="KEGG" id="bcoh:BC6307_05510"/>
<reference evidence="2 3" key="1">
    <citation type="submission" date="2016-12" db="EMBL/GenBank/DDBJ databases">
        <title>The whole genome sequencing and assembly of Bacillus cohnii DSM 6307T strain.</title>
        <authorList>
            <person name="Lee Y.-J."/>
            <person name="Yi H."/>
            <person name="Bahn Y.-S."/>
            <person name="Kim J.F."/>
            <person name="Lee D.-W."/>
        </authorList>
    </citation>
    <scope>NUCLEOTIDE SEQUENCE [LARGE SCALE GENOMIC DNA]</scope>
    <source>
        <strain evidence="2 3">DSM 6307</strain>
    </source>
</reference>
<keyword evidence="3" id="KW-1185">Reference proteome</keyword>
<dbReference type="PROSITE" id="PS51819">
    <property type="entry name" value="VOC"/>
    <property type="match status" value="1"/>
</dbReference>
<evidence type="ECO:0000313" key="2">
    <source>
        <dbReference type="EMBL" id="AST90778.1"/>
    </source>
</evidence>
<organism evidence="2 3">
    <name type="scientific">Sutcliffiella cohnii</name>
    <dbReference type="NCBI Taxonomy" id="33932"/>
    <lineage>
        <taxon>Bacteria</taxon>
        <taxon>Bacillati</taxon>
        <taxon>Bacillota</taxon>
        <taxon>Bacilli</taxon>
        <taxon>Bacillales</taxon>
        <taxon>Bacillaceae</taxon>
        <taxon>Sutcliffiella</taxon>
    </lineage>
</organism>
<protein>
    <submittedName>
        <fullName evidence="2">Glyoxalase</fullName>
    </submittedName>
</protein>
<evidence type="ECO:0000313" key="3">
    <source>
        <dbReference type="Proteomes" id="UP000215224"/>
    </source>
</evidence>
<dbReference type="RefSeq" id="WP_066411964.1">
    <property type="nucleotide sequence ID" value="NZ_CP018866.1"/>
</dbReference>
<accession>A0A223KN43</accession>
<dbReference type="Pfam" id="PF00903">
    <property type="entry name" value="Glyoxalase"/>
    <property type="match status" value="1"/>
</dbReference>
<dbReference type="InterPro" id="IPR004360">
    <property type="entry name" value="Glyas_Fos-R_dOase_dom"/>
</dbReference>
<dbReference type="AlphaFoldDB" id="A0A223KN43"/>